<comment type="caution">
    <text evidence="1">The sequence shown here is derived from an EMBL/GenBank/DDBJ whole genome shotgun (WGS) entry which is preliminary data.</text>
</comment>
<evidence type="ECO:0000313" key="1">
    <source>
        <dbReference type="EMBL" id="RMP83696.1"/>
    </source>
</evidence>
<evidence type="ECO:0000313" key="2">
    <source>
        <dbReference type="Proteomes" id="UP000282289"/>
    </source>
</evidence>
<sequence length="93" mass="10441">MTSRTVIELRPTHFEASPRYLYSESASRAVKASALVQCDLKIVAITSAPLAVRSATTRDCFQVFYEIVNSCYQRQIKPISDGTAPNDIHRCFK</sequence>
<organism evidence="1 2">
    <name type="scientific">Pseudomonas syringae pv. actinidiae</name>
    <dbReference type="NCBI Taxonomy" id="103796"/>
    <lineage>
        <taxon>Bacteria</taxon>
        <taxon>Pseudomonadati</taxon>
        <taxon>Pseudomonadota</taxon>
        <taxon>Gammaproteobacteria</taxon>
        <taxon>Pseudomonadales</taxon>
        <taxon>Pseudomonadaceae</taxon>
        <taxon>Pseudomonas</taxon>
        <taxon>Pseudomonas syringae</taxon>
    </lineage>
</organism>
<protein>
    <submittedName>
        <fullName evidence="1">Uncharacterized protein</fullName>
    </submittedName>
</protein>
<dbReference type="EMBL" id="RBQT01000020">
    <property type="protein sequence ID" value="RMP83696.1"/>
    <property type="molecule type" value="Genomic_DNA"/>
</dbReference>
<dbReference type="AlphaFoldDB" id="A0A7Z6XZN1"/>
<reference evidence="1 2" key="1">
    <citation type="submission" date="2018-08" db="EMBL/GenBank/DDBJ databases">
        <title>Recombination of ecologically and evolutionarily significant loci maintains genetic cohesion in the Pseudomonas syringae species complex.</title>
        <authorList>
            <person name="Dillon M."/>
            <person name="Thakur S."/>
            <person name="Almeida R.N.D."/>
            <person name="Weir B.S."/>
            <person name="Guttman D.S."/>
        </authorList>
    </citation>
    <scope>NUCLEOTIDE SEQUENCE [LARGE SCALE GENOMIC DNA]</scope>
    <source>
        <strain evidence="1 2">ICMP 19589</strain>
    </source>
</reference>
<name>A0A7Z6XZN1_PSESF</name>
<accession>A0A7Z6XZN1</accession>
<proteinExistence type="predicted"/>
<gene>
    <name evidence="1" type="ORF">ALQ15_200042</name>
</gene>
<dbReference type="Proteomes" id="UP000282289">
    <property type="component" value="Unassembled WGS sequence"/>
</dbReference>